<evidence type="ECO:0000313" key="6">
    <source>
        <dbReference type="Proteomes" id="UP000515960"/>
    </source>
</evidence>
<reference evidence="5 6" key="1">
    <citation type="submission" date="2020-08" db="EMBL/GenBank/DDBJ databases">
        <authorList>
            <person name="Liu C."/>
            <person name="Sun Q."/>
        </authorList>
    </citation>
    <scope>NUCLEOTIDE SEQUENCE [LARGE SCALE GENOMIC DNA]</scope>
    <source>
        <strain evidence="5 6">NSJ-62</strain>
    </source>
</reference>
<accession>A0A7G9B2Y0</accession>
<sequence>MICFKRFAALALAFALSIGLAACGGASNPNEPQSSASGSGKEASYTLKFAHEMAEGTPEAIAADLFAENVHEKTNGAVTIEVFPHGQLGDPATMIESASLGNIDLISCASGNFARFDTIFNIDTVPYLYADGEAFRTILKESGAQDTQMDVLSSNGFTMLNEARNCFRGPYRVLVSTRPINTIDDLKGLRLRAFENTNYMTAYEKLGANPIILPWSDVFMSLQQGTVEAAACAIGSLKNEGFTQVAPYVANVNEYLSSILIVGTESALEKLPPEYIEILKECADQFGEDVDTAMNESLDEQIAAMEAEGATFVEVDTAPAREVLKDFYYSLEESGVLPKGTVDISLAQ</sequence>
<dbReference type="InterPro" id="IPR038404">
    <property type="entry name" value="TRAP_DctP_sf"/>
</dbReference>
<proteinExistence type="inferred from homology"/>
<protein>
    <submittedName>
        <fullName evidence="5">TRAP transporter substrate-binding protein</fullName>
    </submittedName>
</protein>
<dbReference type="PANTHER" id="PTHR33376">
    <property type="match status" value="1"/>
</dbReference>
<dbReference type="AlphaFoldDB" id="A0A7G9B2Y0"/>
<dbReference type="CDD" id="cd13603">
    <property type="entry name" value="PBP2_TRAP_Siap_TeaA_like"/>
    <property type="match status" value="1"/>
</dbReference>
<feature type="signal peptide" evidence="4">
    <location>
        <begin position="1"/>
        <end position="21"/>
    </location>
</feature>
<dbReference type="NCBIfam" id="NF037995">
    <property type="entry name" value="TRAP_S1"/>
    <property type="match status" value="1"/>
</dbReference>
<dbReference type="PROSITE" id="PS51257">
    <property type="entry name" value="PROKAR_LIPOPROTEIN"/>
    <property type="match status" value="1"/>
</dbReference>
<comment type="similarity">
    <text evidence="1">Belongs to the bacterial solute-binding protein 7 family.</text>
</comment>
<keyword evidence="2" id="KW-0813">Transport</keyword>
<dbReference type="GO" id="GO:0055085">
    <property type="term" value="P:transmembrane transport"/>
    <property type="evidence" value="ECO:0007669"/>
    <property type="project" value="InterPro"/>
</dbReference>
<dbReference type="Proteomes" id="UP000515960">
    <property type="component" value="Chromosome"/>
</dbReference>
<dbReference type="KEGG" id="ohi:H8790_10710"/>
<name>A0A7G9B2Y0_9FIRM</name>
<dbReference type="InterPro" id="IPR018389">
    <property type="entry name" value="DctP_fam"/>
</dbReference>
<evidence type="ECO:0000256" key="4">
    <source>
        <dbReference type="SAM" id="SignalP"/>
    </source>
</evidence>
<evidence type="ECO:0000313" key="5">
    <source>
        <dbReference type="EMBL" id="QNL43911.1"/>
    </source>
</evidence>
<feature type="chain" id="PRO_5029000158" evidence="4">
    <location>
        <begin position="22"/>
        <end position="348"/>
    </location>
</feature>
<dbReference type="SUPFAM" id="SSF53850">
    <property type="entry name" value="Periplasmic binding protein-like II"/>
    <property type="match status" value="1"/>
</dbReference>
<evidence type="ECO:0000256" key="2">
    <source>
        <dbReference type="ARBA" id="ARBA00022448"/>
    </source>
</evidence>
<dbReference type="PANTHER" id="PTHR33376:SF7">
    <property type="entry name" value="C4-DICARBOXYLATE-BINDING PROTEIN DCTB"/>
    <property type="match status" value="1"/>
</dbReference>
<evidence type="ECO:0000256" key="1">
    <source>
        <dbReference type="ARBA" id="ARBA00009023"/>
    </source>
</evidence>
<dbReference type="Gene3D" id="3.40.190.170">
    <property type="entry name" value="Bacterial extracellular solute-binding protein, family 7"/>
    <property type="match status" value="1"/>
</dbReference>
<keyword evidence="3 4" id="KW-0732">Signal</keyword>
<gene>
    <name evidence="5" type="ORF">H8790_10710</name>
</gene>
<keyword evidence="6" id="KW-1185">Reference proteome</keyword>
<dbReference type="RefSeq" id="WP_187332491.1">
    <property type="nucleotide sequence ID" value="NZ_CP060490.1"/>
</dbReference>
<dbReference type="EMBL" id="CP060490">
    <property type="protein sequence ID" value="QNL43911.1"/>
    <property type="molecule type" value="Genomic_DNA"/>
</dbReference>
<dbReference type="Pfam" id="PF03480">
    <property type="entry name" value="DctP"/>
    <property type="match status" value="1"/>
</dbReference>
<organism evidence="5 6">
    <name type="scientific">Oscillibacter hominis</name>
    <dbReference type="NCBI Taxonomy" id="2763056"/>
    <lineage>
        <taxon>Bacteria</taxon>
        <taxon>Bacillati</taxon>
        <taxon>Bacillota</taxon>
        <taxon>Clostridia</taxon>
        <taxon>Eubacteriales</taxon>
        <taxon>Oscillospiraceae</taxon>
        <taxon>Oscillibacter</taxon>
    </lineage>
</organism>
<evidence type="ECO:0000256" key="3">
    <source>
        <dbReference type="ARBA" id="ARBA00022729"/>
    </source>
</evidence>